<keyword evidence="3" id="KW-0808">Transferase</keyword>
<dbReference type="InterPro" id="IPR043128">
    <property type="entry name" value="Rev_trsase/Diguanyl_cyclase"/>
</dbReference>
<dbReference type="InterPro" id="IPR000160">
    <property type="entry name" value="GGDEF_dom"/>
</dbReference>
<dbReference type="Gene3D" id="3.30.70.270">
    <property type="match status" value="1"/>
</dbReference>
<accession>A0ABW1V5U6</accession>
<dbReference type="InterPro" id="IPR000014">
    <property type="entry name" value="PAS"/>
</dbReference>
<dbReference type="NCBIfam" id="TIGR00229">
    <property type="entry name" value="sensory_box"/>
    <property type="match status" value="1"/>
</dbReference>
<keyword evidence="4" id="KW-1185">Reference proteome</keyword>
<dbReference type="PANTHER" id="PTHR45138:SF9">
    <property type="entry name" value="DIGUANYLATE CYCLASE DGCM-RELATED"/>
    <property type="match status" value="1"/>
</dbReference>
<dbReference type="PROSITE" id="PS50887">
    <property type="entry name" value="GGDEF"/>
    <property type="match status" value="1"/>
</dbReference>
<evidence type="ECO:0000313" key="4">
    <source>
        <dbReference type="Proteomes" id="UP001596233"/>
    </source>
</evidence>
<feature type="transmembrane region" description="Helical" evidence="1">
    <location>
        <begin position="138"/>
        <end position="158"/>
    </location>
</feature>
<keyword evidence="1" id="KW-0812">Transmembrane</keyword>
<reference evidence="4" key="1">
    <citation type="journal article" date="2019" name="Int. J. Syst. Evol. Microbiol.">
        <title>The Global Catalogue of Microorganisms (GCM) 10K type strain sequencing project: providing services to taxonomists for standard genome sequencing and annotation.</title>
        <authorList>
            <consortium name="The Broad Institute Genomics Platform"/>
            <consortium name="The Broad Institute Genome Sequencing Center for Infectious Disease"/>
            <person name="Wu L."/>
            <person name="Ma J."/>
        </authorList>
    </citation>
    <scope>NUCLEOTIDE SEQUENCE [LARGE SCALE GENOMIC DNA]</scope>
    <source>
        <strain evidence="4">PCU 280</strain>
    </source>
</reference>
<dbReference type="EMBL" id="JBHSTE010000005">
    <property type="protein sequence ID" value="MFC6334162.1"/>
    <property type="molecule type" value="Genomic_DNA"/>
</dbReference>
<evidence type="ECO:0000256" key="1">
    <source>
        <dbReference type="SAM" id="Phobius"/>
    </source>
</evidence>
<comment type="caution">
    <text evidence="3">The sequence shown here is derived from an EMBL/GenBank/DDBJ whole genome shotgun (WGS) entry which is preliminary data.</text>
</comment>
<dbReference type="Proteomes" id="UP001596233">
    <property type="component" value="Unassembled WGS sequence"/>
</dbReference>
<dbReference type="GO" id="GO:0052621">
    <property type="term" value="F:diguanylate cyclase activity"/>
    <property type="evidence" value="ECO:0007669"/>
    <property type="project" value="UniProtKB-EC"/>
</dbReference>
<protein>
    <submittedName>
        <fullName evidence="3">Diguanylate cyclase</fullName>
        <ecNumber evidence="3">2.7.7.65</ecNumber>
    </submittedName>
</protein>
<keyword evidence="1" id="KW-1133">Transmembrane helix</keyword>
<dbReference type="SMART" id="SM00267">
    <property type="entry name" value="GGDEF"/>
    <property type="match status" value="1"/>
</dbReference>
<evidence type="ECO:0000259" key="2">
    <source>
        <dbReference type="PROSITE" id="PS50887"/>
    </source>
</evidence>
<dbReference type="RefSeq" id="WP_379236390.1">
    <property type="nucleotide sequence ID" value="NZ_JBHSTE010000005.1"/>
</dbReference>
<keyword evidence="1" id="KW-0472">Membrane</keyword>
<organism evidence="3 4">
    <name type="scientific">Paenibacillus septentrionalis</name>
    <dbReference type="NCBI Taxonomy" id="429342"/>
    <lineage>
        <taxon>Bacteria</taxon>
        <taxon>Bacillati</taxon>
        <taxon>Bacillota</taxon>
        <taxon>Bacilli</taxon>
        <taxon>Bacillales</taxon>
        <taxon>Paenibacillaceae</taxon>
        <taxon>Paenibacillus</taxon>
    </lineage>
</organism>
<dbReference type="InterPro" id="IPR035965">
    <property type="entry name" value="PAS-like_dom_sf"/>
</dbReference>
<gene>
    <name evidence="3" type="ORF">ACFP56_16155</name>
</gene>
<feature type="transmembrane region" description="Helical" evidence="1">
    <location>
        <begin position="96"/>
        <end position="118"/>
    </location>
</feature>
<feature type="transmembrane region" description="Helical" evidence="1">
    <location>
        <begin position="6"/>
        <end position="26"/>
    </location>
</feature>
<feature type="transmembrane region" description="Helical" evidence="1">
    <location>
        <begin position="66"/>
        <end position="84"/>
    </location>
</feature>
<dbReference type="NCBIfam" id="TIGR00254">
    <property type="entry name" value="GGDEF"/>
    <property type="match status" value="1"/>
</dbReference>
<evidence type="ECO:0000313" key="3">
    <source>
        <dbReference type="EMBL" id="MFC6334162.1"/>
    </source>
</evidence>
<dbReference type="EC" id="2.7.7.65" evidence="3"/>
<feature type="transmembrane region" description="Helical" evidence="1">
    <location>
        <begin position="38"/>
        <end position="60"/>
    </location>
</feature>
<dbReference type="Gene3D" id="3.30.450.20">
    <property type="entry name" value="PAS domain"/>
    <property type="match status" value="1"/>
</dbReference>
<dbReference type="SUPFAM" id="SSF55073">
    <property type="entry name" value="Nucleotide cyclase"/>
    <property type="match status" value="1"/>
</dbReference>
<dbReference type="SUPFAM" id="SSF55785">
    <property type="entry name" value="PYP-like sensor domain (PAS domain)"/>
    <property type="match status" value="1"/>
</dbReference>
<dbReference type="InterPro" id="IPR029787">
    <property type="entry name" value="Nucleotide_cyclase"/>
</dbReference>
<dbReference type="InterPro" id="IPR050469">
    <property type="entry name" value="Diguanylate_Cyclase"/>
</dbReference>
<keyword evidence="3" id="KW-0548">Nucleotidyltransferase</keyword>
<name>A0ABW1V5U6_9BACL</name>
<dbReference type="Pfam" id="PF00990">
    <property type="entry name" value="GGDEF"/>
    <property type="match status" value="1"/>
</dbReference>
<dbReference type="PANTHER" id="PTHR45138">
    <property type="entry name" value="REGULATORY COMPONENTS OF SENSORY TRANSDUCTION SYSTEM"/>
    <property type="match status" value="1"/>
</dbReference>
<feature type="domain" description="GGDEF" evidence="2">
    <location>
        <begin position="323"/>
        <end position="455"/>
    </location>
</feature>
<dbReference type="CDD" id="cd01949">
    <property type="entry name" value="GGDEF"/>
    <property type="match status" value="1"/>
</dbReference>
<sequence>MKKALNLANHVLLSLLFFGLVAYVKVKYFYQLPYYTHFFFDILSISFVYLYVQPVFINVFHKYRRWVIYGTTGISFILSMLWNFEYAYFTHQKMDISIYFIPIIFATVFLSVKIGLGLTAMASISHILMDVGIHEFEFNFIVTGILLGIIHGLVVILLDKVIKQRDRFANKRNLLVQESNALIIGVNEEGKIDICNKKMLEFLELTEKETLGQYFWKVKPSIKKKEALEIFNLLIEEKPVENAELELTINKENHYFILDTYSLRDDGFTNGRMISLKNITERKEMERKLHELSVKDELTGMYNRRYFQSKFEEEIIRSERYQHDLSLIMIDLDHFKQVNDTYGHVAGDYVLKEVGRAIESSIRRTDISARLGGEELAVLLPETKQSDAYEVAERIRLQIMELEFEVEQGVFRVTASLGVTTQSEGFVIEQMMEEADKALYSAKESGRNKVVQSQKVLTSY</sequence>
<proteinExistence type="predicted"/>